<evidence type="ECO:0000256" key="6">
    <source>
        <dbReference type="ARBA" id="ARBA00061754"/>
    </source>
</evidence>
<reference evidence="11 12" key="1">
    <citation type="submission" date="2019-01" db="EMBL/GenBank/DDBJ databases">
        <authorList>
            <person name="Sayadi A."/>
        </authorList>
    </citation>
    <scope>NUCLEOTIDE SEQUENCE [LARGE SCALE GENOMIC DNA]</scope>
</reference>
<dbReference type="Pfam" id="PF02629">
    <property type="entry name" value="CoA_binding"/>
    <property type="match status" value="1"/>
</dbReference>
<keyword evidence="12" id="KW-1185">Reference proteome</keyword>
<dbReference type="EMBL" id="CAACVG010011873">
    <property type="protein sequence ID" value="VEN59061.1"/>
    <property type="molecule type" value="Genomic_DNA"/>
</dbReference>
<feature type="binding site" evidence="7">
    <location>
        <begin position="127"/>
        <end position="129"/>
    </location>
    <ligand>
        <name>CoA</name>
        <dbReference type="ChEBI" id="CHEBI:57287"/>
    </ligand>
</feature>
<dbReference type="NCBIfam" id="TIGR01019">
    <property type="entry name" value="sucCoAalpha"/>
    <property type="match status" value="1"/>
</dbReference>
<evidence type="ECO:0000259" key="10">
    <source>
        <dbReference type="SMART" id="SM00881"/>
    </source>
</evidence>
<dbReference type="Gene3D" id="3.40.50.720">
    <property type="entry name" value="NAD(P)-binding Rossmann-like Domain"/>
    <property type="match status" value="1"/>
</dbReference>
<dbReference type="GO" id="GO:0005739">
    <property type="term" value="C:mitochondrion"/>
    <property type="evidence" value="ECO:0007669"/>
    <property type="project" value="UniProtKB-SubCell"/>
</dbReference>
<dbReference type="EC" id="6.2.1.5" evidence="7"/>
<dbReference type="OrthoDB" id="6802719at2759"/>
<feature type="binding site" evidence="7">
    <location>
        <position position="74"/>
    </location>
    <ligand>
        <name>CoA</name>
        <dbReference type="ChEBI" id="CHEBI:57287"/>
    </ligand>
</feature>
<dbReference type="GO" id="GO:0004776">
    <property type="term" value="F:succinate-CoA ligase (GDP-forming) activity"/>
    <property type="evidence" value="ECO:0007669"/>
    <property type="project" value="UniProtKB-EC"/>
</dbReference>
<dbReference type="InterPro" id="IPR016102">
    <property type="entry name" value="Succinyl-CoA_synth-like"/>
</dbReference>
<dbReference type="InterPro" id="IPR005810">
    <property type="entry name" value="CoA_lig_alpha"/>
</dbReference>
<dbReference type="GO" id="GO:0004775">
    <property type="term" value="F:succinate-CoA ligase (ADP-forming) activity"/>
    <property type="evidence" value="ECO:0007669"/>
    <property type="project" value="UniProtKB-UniRule"/>
</dbReference>
<dbReference type="FunFam" id="3.40.50.720:FF:000002">
    <property type="entry name" value="Succinate--CoA ligase [ADP-forming] subunit alpha"/>
    <property type="match status" value="1"/>
</dbReference>
<feature type="active site" description="Tele-phosphohistidine intermediate" evidence="7 8">
    <location>
        <position position="283"/>
    </location>
</feature>
<dbReference type="HAMAP" id="MF_01988">
    <property type="entry name" value="Succ_CoA_alpha"/>
    <property type="match status" value="1"/>
</dbReference>
<comment type="function">
    <text evidence="5 7">Succinyl-CoA synthetase functions in the citric acid cycle (TCA), coupling the hydrolysis of succinyl-CoA to the synthesis of either ATP or GTP and thus represents the only step of substrate-level phosphorylation in the TCA. The alpha subunit of the enzyme binds the substrates coenzyme A and phosphate, while succinate binding and specificity for either ATP or GTP is provided by different beta subunits.</text>
</comment>
<dbReference type="PROSITE" id="PS01216">
    <property type="entry name" value="SUCCINYL_COA_LIG_1"/>
    <property type="match status" value="1"/>
</dbReference>
<dbReference type="InterPro" id="IPR033847">
    <property type="entry name" value="Citrt_syn/SCS-alpha_CS"/>
</dbReference>
<dbReference type="Proteomes" id="UP000410492">
    <property type="component" value="Unassembled WGS sequence"/>
</dbReference>
<keyword evidence="7" id="KW-0496">Mitochondrion</keyword>
<organism evidence="11 12">
    <name type="scientific">Callosobruchus maculatus</name>
    <name type="common">Southern cowpea weevil</name>
    <name type="synonym">Pulse bruchid</name>
    <dbReference type="NCBI Taxonomy" id="64391"/>
    <lineage>
        <taxon>Eukaryota</taxon>
        <taxon>Metazoa</taxon>
        <taxon>Ecdysozoa</taxon>
        <taxon>Arthropoda</taxon>
        <taxon>Hexapoda</taxon>
        <taxon>Insecta</taxon>
        <taxon>Pterygota</taxon>
        <taxon>Neoptera</taxon>
        <taxon>Endopterygota</taxon>
        <taxon>Coleoptera</taxon>
        <taxon>Polyphaga</taxon>
        <taxon>Cucujiformia</taxon>
        <taxon>Chrysomeloidea</taxon>
        <taxon>Chrysomelidae</taxon>
        <taxon>Bruchinae</taxon>
        <taxon>Bruchini</taxon>
        <taxon>Callosobruchus</taxon>
    </lineage>
</organism>
<proteinExistence type="inferred from homology"/>
<dbReference type="Pfam" id="PF00549">
    <property type="entry name" value="Ligase_CoA"/>
    <property type="match status" value="1"/>
</dbReference>
<feature type="domain" description="CoA-binding" evidence="10">
    <location>
        <begin position="35"/>
        <end position="131"/>
    </location>
</feature>
<keyword evidence="4 7" id="KW-0547">Nucleotide-binding</keyword>
<dbReference type="InterPro" id="IPR017440">
    <property type="entry name" value="Cit_synth/succinyl-CoA_lig_AS"/>
</dbReference>
<dbReference type="SMART" id="SM00881">
    <property type="entry name" value="CoA_binding"/>
    <property type="match status" value="1"/>
</dbReference>
<name>A0A653DHQ6_CALMS</name>
<dbReference type="InterPro" id="IPR003781">
    <property type="entry name" value="CoA-bd"/>
</dbReference>
<keyword evidence="2 7" id="KW-0816">Tricarboxylic acid cycle</keyword>
<evidence type="ECO:0000256" key="8">
    <source>
        <dbReference type="PIRSR" id="PIRSR001553-1"/>
    </source>
</evidence>
<evidence type="ECO:0000256" key="7">
    <source>
        <dbReference type="HAMAP-Rule" id="MF_03222"/>
    </source>
</evidence>
<evidence type="ECO:0000313" key="11">
    <source>
        <dbReference type="EMBL" id="VEN59061.1"/>
    </source>
</evidence>
<keyword evidence="3 7" id="KW-0436">Ligase</keyword>
<dbReference type="GO" id="GO:0009361">
    <property type="term" value="C:succinate-CoA ligase complex (ADP-forming)"/>
    <property type="evidence" value="ECO:0007669"/>
    <property type="project" value="TreeGrafter"/>
</dbReference>
<dbReference type="SUPFAM" id="SSF52210">
    <property type="entry name" value="Succinyl-CoA synthetase domains"/>
    <property type="match status" value="1"/>
</dbReference>
<dbReference type="InterPro" id="IPR036291">
    <property type="entry name" value="NAD(P)-bd_dom_sf"/>
</dbReference>
<comment type="subunit">
    <text evidence="6">Heterodimer of an alpha and a beta subunit. Different beta subunits determine nucleotide specificity. Together with the ATP-specific beta subunit SUCLA2, forms an ADP-forming succinyl-CoA synthetase (A-SCS). Together with the GTP-specific beta subunit SUCLG2 forms a GDP-forming succinyl-CoA synthetase (G-SCS).</text>
</comment>
<comment type="subcellular location">
    <subcellularLocation>
        <location evidence="7">Mitochondrion</location>
    </subcellularLocation>
</comment>
<dbReference type="AlphaFoldDB" id="A0A653DHQ6"/>
<accession>A0A653DHQ6</accession>
<sequence>MLPNKIINSIFKKYIFISTSQRSSSQYESTRKNLLLTKDTKVICQGFTGQTGTIHSKLSLDYGTKMVGGTNPKKGGTQHLGLPVFATVKEAKAAVNPHASVIFVPAPMAGKAIFEAIEAEIPLIICITEGIPIHDMVRVKDALLKQSKSRLVGPNCPGIIASGKCRIGIMPNQIHKQGVVAVVSRSGTLTYEAVNQTTIHGLGQTLCVGIGGDPFNGTNFIDCLNVFLNDKDTKGIILLGEIGGQAEEQAADYLMEHNVGPGAKPVVSYIAGVSAPPGRRMGHAGAIISGGKGKATDKQEALKKAGVQIVKFPTDLGSTLKDVMKRMKLV</sequence>
<dbReference type="PIRSF" id="PIRSF001553">
    <property type="entry name" value="SucCS_alpha"/>
    <property type="match status" value="1"/>
</dbReference>
<dbReference type="PRINTS" id="PR01798">
    <property type="entry name" value="SCOASYNTHASE"/>
</dbReference>
<comment type="subunit">
    <text evidence="7">Heterodimer of an alpha and a beta subunit. Different beta subunits determine nucleotide specificity. Together with an ATP-specific beta subunit, forms an ADP-forming succinyl-CoA synthetase (A-SCS). Together with a GTP-specific beta subunit forms a GDP-forming succinyl-CoA synthetase (G-SCS).</text>
</comment>
<gene>
    <name evidence="11" type="ORF">CALMAC_LOCUS17222</name>
</gene>
<comment type="catalytic activity">
    <reaction evidence="7">
        <text>GTP + succinate + CoA = succinyl-CoA + GDP + phosphate</text>
        <dbReference type="Rhea" id="RHEA:22120"/>
        <dbReference type="ChEBI" id="CHEBI:30031"/>
        <dbReference type="ChEBI" id="CHEBI:37565"/>
        <dbReference type="ChEBI" id="CHEBI:43474"/>
        <dbReference type="ChEBI" id="CHEBI:57287"/>
        <dbReference type="ChEBI" id="CHEBI:57292"/>
        <dbReference type="ChEBI" id="CHEBI:58189"/>
        <dbReference type="EC" id="6.2.1.4"/>
    </reaction>
</comment>
<comment type="pathway">
    <text evidence="1 7">Carbohydrate metabolism; tricarboxylic acid cycle; succinate from succinyl-CoA (ligase route): step 1/1.</text>
</comment>
<dbReference type="GO" id="GO:0000166">
    <property type="term" value="F:nucleotide binding"/>
    <property type="evidence" value="ECO:0007669"/>
    <property type="project" value="UniProtKB-KW"/>
</dbReference>
<feature type="binding site" evidence="7">
    <location>
        <position position="191"/>
    </location>
    <ligand>
        <name>substrate</name>
        <note>ligand shared with subunit beta</note>
    </ligand>
</feature>
<dbReference type="InterPro" id="IPR005811">
    <property type="entry name" value="SUCC_ACL_C"/>
</dbReference>
<dbReference type="GO" id="GO:0006099">
    <property type="term" value="P:tricarboxylic acid cycle"/>
    <property type="evidence" value="ECO:0007669"/>
    <property type="project" value="UniProtKB-UniRule"/>
</dbReference>
<feature type="binding site" evidence="7">
    <location>
        <begin position="48"/>
        <end position="51"/>
    </location>
    <ligand>
        <name>CoA</name>
        <dbReference type="ChEBI" id="CHEBI:57287"/>
    </ligand>
</feature>
<dbReference type="PANTHER" id="PTHR11117">
    <property type="entry name" value="SUCCINYL-COA LIGASE SUBUNIT ALPHA"/>
    <property type="match status" value="1"/>
</dbReference>
<evidence type="ECO:0000256" key="2">
    <source>
        <dbReference type="ARBA" id="ARBA00022532"/>
    </source>
</evidence>
<dbReference type="SUPFAM" id="SSF51735">
    <property type="entry name" value="NAD(P)-binding Rossmann-fold domains"/>
    <property type="match status" value="1"/>
</dbReference>
<dbReference type="PROSITE" id="PS00399">
    <property type="entry name" value="SUCCINYL_COA_LIG_2"/>
    <property type="match status" value="1"/>
</dbReference>
<dbReference type="Gene3D" id="3.40.50.261">
    <property type="entry name" value="Succinyl-CoA synthetase domains"/>
    <property type="match status" value="1"/>
</dbReference>
<evidence type="ECO:0000256" key="5">
    <source>
        <dbReference type="ARBA" id="ARBA00054246"/>
    </source>
</evidence>
<dbReference type="PANTHER" id="PTHR11117:SF2">
    <property type="entry name" value="SUCCINATE--COA LIGASE [ADP_GDP-FORMING] SUBUNIT ALPHA, MITOCHONDRIAL"/>
    <property type="match status" value="1"/>
</dbReference>
<evidence type="ECO:0000256" key="1">
    <source>
        <dbReference type="ARBA" id="ARBA00005064"/>
    </source>
</evidence>
<evidence type="ECO:0000256" key="9">
    <source>
        <dbReference type="RuleBase" id="RU000677"/>
    </source>
</evidence>
<evidence type="ECO:0000256" key="3">
    <source>
        <dbReference type="ARBA" id="ARBA00022598"/>
    </source>
</evidence>
<dbReference type="FunFam" id="3.40.50.261:FF:000005">
    <property type="entry name" value="Succinate--CoA ligase [ADP-forming] subunit alpha, mitochondrial"/>
    <property type="match status" value="1"/>
</dbReference>
<evidence type="ECO:0000256" key="4">
    <source>
        <dbReference type="ARBA" id="ARBA00022741"/>
    </source>
</evidence>
<dbReference type="NCBIfam" id="NF004230">
    <property type="entry name" value="PRK05678.1"/>
    <property type="match status" value="1"/>
</dbReference>
<comment type="similarity">
    <text evidence="7 9">Belongs to the succinate/malate CoA ligase alpha subunit family.</text>
</comment>
<dbReference type="EC" id="6.2.1.4" evidence="7"/>
<protein>
    <recommendedName>
        <fullName evidence="7">Succinate--CoA ligase [ADP/GDP-forming] subunit alpha, mitochondrial</fullName>
        <ecNumber evidence="7">6.2.1.4</ecNumber>
        <ecNumber evidence="7">6.2.1.5</ecNumber>
    </recommendedName>
    <alternativeName>
        <fullName evidence="7">Succinyl-CoA synthetase subunit alpha</fullName>
        <shortName evidence="7">SCS-alpha</shortName>
    </alternativeName>
</protein>
<comment type="catalytic activity">
    <reaction evidence="7">
        <text>succinate + ATP + CoA = succinyl-CoA + ADP + phosphate</text>
        <dbReference type="Rhea" id="RHEA:17661"/>
        <dbReference type="ChEBI" id="CHEBI:30031"/>
        <dbReference type="ChEBI" id="CHEBI:30616"/>
        <dbReference type="ChEBI" id="CHEBI:43474"/>
        <dbReference type="ChEBI" id="CHEBI:57287"/>
        <dbReference type="ChEBI" id="CHEBI:57292"/>
        <dbReference type="ChEBI" id="CHEBI:456216"/>
        <dbReference type="EC" id="6.2.1.5"/>
    </reaction>
</comment>
<dbReference type="UniPathway" id="UPA00223">
    <property type="reaction ID" value="UER00999"/>
</dbReference>
<evidence type="ECO:0000313" key="12">
    <source>
        <dbReference type="Proteomes" id="UP000410492"/>
    </source>
</evidence>